<keyword evidence="2" id="KW-1185">Reference proteome</keyword>
<dbReference type="EMBL" id="RAPE01000002">
    <property type="protein sequence ID" value="RKF15063.1"/>
    <property type="molecule type" value="Genomic_DNA"/>
</dbReference>
<gene>
    <name evidence="1" type="ORF">D6850_09410</name>
</gene>
<proteinExistence type="predicted"/>
<organism evidence="1 2">
    <name type="scientific">Roseovarius spongiae</name>
    <dbReference type="NCBI Taxonomy" id="2320272"/>
    <lineage>
        <taxon>Bacteria</taxon>
        <taxon>Pseudomonadati</taxon>
        <taxon>Pseudomonadota</taxon>
        <taxon>Alphaproteobacteria</taxon>
        <taxon>Rhodobacterales</taxon>
        <taxon>Roseobacteraceae</taxon>
        <taxon>Roseovarius</taxon>
    </lineage>
</organism>
<name>A0A3A8B9U0_9RHOB</name>
<evidence type="ECO:0000313" key="2">
    <source>
        <dbReference type="Proteomes" id="UP000281128"/>
    </source>
</evidence>
<accession>A0A3A8B9U0</accession>
<protein>
    <submittedName>
        <fullName evidence="1">Uncharacterized protein</fullName>
    </submittedName>
</protein>
<sequence length="500" mass="52584">MLAALLASQAGAEEPLSAIDWLNTPGAVPIAAPRTPVLNEPPTAQGVTVPEVTVMPLDSAGHEAVGLLPSSVTGLPGSLWSASAASDLSALWRRASAEPLPAIQALYYSLLLAEAEPPRDAGGAFLGARVAALMRLGAVEPALALVERAGPGTPQLFGAYFDLALLSGEEVAACQLLRDAPALRPGYATQIYCTALNGDWQTAMLLFDTANALGMLTRTETQLLAQFLDPEMVETAIGLAPVSHPSPLLFRLYEAAGTPLPTRNLPLAFAIADLRGDSGWKAELEAAERLVRTGALSENRLLGLYTDQRPAASGGVWERVAAVQALDRALETRDNEAVAKALPAAWRLMQQQRLEVAFATLFSERLSQIELPPRGAALAFRMKLLTPEYEAATPGAGASRDERFLASIARGAPDAALAGAGVEQAIARAFATPPRPAPDLARLIDAGKLGEAILSAANRADQADGDLRDIAESLATLRALGLEDTARRAALQMLILERSE</sequence>
<dbReference type="Proteomes" id="UP000281128">
    <property type="component" value="Unassembled WGS sequence"/>
</dbReference>
<evidence type="ECO:0000313" key="1">
    <source>
        <dbReference type="EMBL" id="RKF15063.1"/>
    </source>
</evidence>
<reference evidence="1 2" key="1">
    <citation type="submission" date="2018-09" db="EMBL/GenBank/DDBJ databases">
        <title>Roseovarius spongiae sp. nov., isolated from a marine sponge.</title>
        <authorList>
            <person name="Zhuang L."/>
            <person name="Luo L."/>
        </authorList>
    </citation>
    <scope>NUCLEOTIDE SEQUENCE [LARGE SCALE GENOMIC DNA]</scope>
    <source>
        <strain evidence="1 2">HN-E21</strain>
    </source>
</reference>
<dbReference type="AlphaFoldDB" id="A0A3A8B9U0"/>
<comment type="caution">
    <text evidence="1">The sequence shown here is derived from an EMBL/GenBank/DDBJ whole genome shotgun (WGS) entry which is preliminary data.</text>
</comment>